<sequence length="43" mass="4795">MRVHLVRVGDNRNEIRYRCTGQQRLEDSGDGQGVVSGHDHSCG</sequence>
<evidence type="ECO:0000313" key="3">
    <source>
        <dbReference type="Proteomes" id="UP000572051"/>
    </source>
</evidence>
<keyword evidence="3" id="KW-1185">Reference proteome</keyword>
<dbReference type="EMBL" id="JACCFS010000001">
    <property type="protein sequence ID" value="NYJ32819.1"/>
    <property type="molecule type" value="Genomic_DNA"/>
</dbReference>
<evidence type="ECO:0000256" key="1">
    <source>
        <dbReference type="SAM" id="MobiDB-lite"/>
    </source>
</evidence>
<proteinExistence type="predicted"/>
<gene>
    <name evidence="2" type="ORF">HNR10_000700</name>
</gene>
<organism evidence="2 3">
    <name type="scientific">Nocardiopsis aegyptia</name>
    <dbReference type="NCBI Taxonomy" id="220378"/>
    <lineage>
        <taxon>Bacteria</taxon>
        <taxon>Bacillati</taxon>
        <taxon>Actinomycetota</taxon>
        <taxon>Actinomycetes</taxon>
        <taxon>Streptosporangiales</taxon>
        <taxon>Nocardiopsidaceae</taxon>
        <taxon>Nocardiopsis</taxon>
    </lineage>
</organism>
<feature type="region of interest" description="Disordered" evidence="1">
    <location>
        <begin position="23"/>
        <end position="43"/>
    </location>
</feature>
<evidence type="ECO:0000313" key="2">
    <source>
        <dbReference type="EMBL" id="NYJ32819.1"/>
    </source>
</evidence>
<accession>A0A7Z0EIQ5</accession>
<protein>
    <submittedName>
        <fullName evidence="2">Uncharacterized protein</fullName>
    </submittedName>
</protein>
<dbReference type="AlphaFoldDB" id="A0A7Z0EIQ5"/>
<comment type="caution">
    <text evidence="2">The sequence shown here is derived from an EMBL/GenBank/DDBJ whole genome shotgun (WGS) entry which is preliminary data.</text>
</comment>
<dbReference type="RefSeq" id="WP_281390303.1">
    <property type="nucleotide sequence ID" value="NZ_JACCFS010000001.1"/>
</dbReference>
<name>A0A7Z0EIQ5_9ACTN</name>
<reference evidence="2 3" key="1">
    <citation type="submission" date="2020-07" db="EMBL/GenBank/DDBJ databases">
        <title>Sequencing the genomes of 1000 actinobacteria strains.</title>
        <authorList>
            <person name="Klenk H.-P."/>
        </authorList>
    </citation>
    <scope>NUCLEOTIDE SEQUENCE [LARGE SCALE GENOMIC DNA]</scope>
    <source>
        <strain evidence="2 3">DSM 44442</strain>
    </source>
</reference>
<dbReference type="Proteomes" id="UP000572051">
    <property type="component" value="Unassembled WGS sequence"/>
</dbReference>